<dbReference type="InterPro" id="IPR050807">
    <property type="entry name" value="TransReg_Diox_bact_type"/>
</dbReference>
<keyword evidence="4" id="KW-1185">Reference proteome</keyword>
<dbReference type="SUPFAM" id="SSF51182">
    <property type="entry name" value="RmlC-like cupins"/>
    <property type="match status" value="1"/>
</dbReference>
<dbReference type="Gene3D" id="1.10.260.40">
    <property type="entry name" value="lambda repressor-like DNA-binding domains"/>
    <property type="match status" value="1"/>
</dbReference>
<dbReference type="PANTHER" id="PTHR46797">
    <property type="entry name" value="HTH-TYPE TRANSCRIPTIONAL REGULATOR"/>
    <property type="match status" value="1"/>
</dbReference>
<dbReference type="Gene3D" id="2.60.120.10">
    <property type="entry name" value="Jelly Rolls"/>
    <property type="match status" value="1"/>
</dbReference>
<gene>
    <name evidence="3" type="ORF">JOF53_001098</name>
</gene>
<dbReference type="InterPro" id="IPR011051">
    <property type="entry name" value="RmlC_Cupin_sf"/>
</dbReference>
<dbReference type="CDD" id="cd00093">
    <property type="entry name" value="HTH_XRE"/>
    <property type="match status" value="1"/>
</dbReference>
<dbReference type="InterPro" id="IPR010982">
    <property type="entry name" value="Lambda_DNA-bd_dom_sf"/>
</dbReference>
<dbReference type="EMBL" id="JAGIOO010000001">
    <property type="protein sequence ID" value="MBP2472226.1"/>
    <property type="molecule type" value="Genomic_DNA"/>
</dbReference>
<proteinExistence type="predicted"/>
<organism evidence="3 4">
    <name type="scientific">Crossiella equi</name>
    <dbReference type="NCBI Taxonomy" id="130796"/>
    <lineage>
        <taxon>Bacteria</taxon>
        <taxon>Bacillati</taxon>
        <taxon>Actinomycetota</taxon>
        <taxon>Actinomycetes</taxon>
        <taxon>Pseudonocardiales</taxon>
        <taxon>Pseudonocardiaceae</taxon>
        <taxon>Crossiella</taxon>
    </lineage>
</organism>
<dbReference type="InterPro" id="IPR013096">
    <property type="entry name" value="Cupin_2"/>
</dbReference>
<dbReference type="SMART" id="SM00530">
    <property type="entry name" value="HTH_XRE"/>
    <property type="match status" value="1"/>
</dbReference>
<dbReference type="Pfam" id="PF01381">
    <property type="entry name" value="HTH_3"/>
    <property type="match status" value="1"/>
</dbReference>
<comment type="caution">
    <text evidence="3">The sequence shown here is derived from an EMBL/GenBank/DDBJ whole genome shotgun (WGS) entry which is preliminary data.</text>
</comment>
<dbReference type="InterPro" id="IPR001387">
    <property type="entry name" value="Cro/C1-type_HTH"/>
</dbReference>
<feature type="domain" description="HTH cro/C1-type" evidence="2">
    <location>
        <begin position="22"/>
        <end position="76"/>
    </location>
</feature>
<accession>A0ABS5A6P6</accession>
<evidence type="ECO:0000256" key="1">
    <source>
        <dbReference type="ARBA" id="ARBA00023125"/>
    </source>
</evidence>
<dbReference type="InterPro" id="IPR014710">
    <property type="entry name" value="RmlC-like_jellyroll"/>
</dbReference>
<dbReference type="CDD" id="cd02209">
    <property type="entry name" value="cupin_XRE_C"/>
    <property type="match status" value="1"/>
</dbReference>
<sequence length="205" mass="21493">MPGDEGAVGPSEDLAAGIGAVIREARKRAGLTATELASATGLSQAFLSHLETGRSAPSIATLYRLAEALDLPPQDLLPRPPARDLVITRRGQGPRLPGAERVTAGGGFTPLAGGRGGLLTAHEVTAAPEAPAGDWFEHPGEDLVVVLEGTLEIQFRDWETERLHGGDSAWFRGAQPHRWLFPSGSATRLLLVTAHGGAEHGEGRP</sequence>
<dbReference type="PROSITE" id="PS50943">
    <property type="entry name" value="HTH_CROC1"/>
    <property type="match status" value="1"/>
</dbReference>
<protein>
    <submittedName>
        <fullName evidence="3">DNA-binding XRE family transcriptional regulator/quercetin dioxygenase-like cupin family protein</fullName>
    </submittedName>
</protein>
<keyword evidence="1" id="KW-0238">DNA-binding</keyword>
<evidence type="ECO:0000313" key="4">
    <source>
        <dbReference type="Proteomes" id="UP001519363"/>
    </source>
</evidence>
<reference evidence="3 4" key="1">
    <citation type="submission" date="2021-03" db="EMBL/GenBank/DDBJ databases">
        <title>Sequencing the genomes of 1000 actinobacteria strains.</title>
        <authorList>
            <person name="Klenk H.-P."/>
        </authorList>
    </citation>
    <scope>NUCLEOTIDE SEQUENCE [LARGE SCALE GENOMIC DNA]</scope>
    <source>
        <strain evidence="3 4">DSM 44580</strain>
    </source>
</reference>
<evidence type="ECO:0000313" key="3">
    <source>
        <dbReference type="EMBL" id="MBP2472226.1"/>
    </source>
</evidence>
<dbReference type="Proteomes" id="UP001519363">
    <property type="component" value="Unassembled WGS sequence"/>
</dbReference>
<dbReference type="PANTHER" id="PTHR46797:SF1">
    <property type="entry name" value="METHYLPHOSPHONATE SYNTHASE"/>
    <property type="match status" value="1"/>
</dbReference>
<evidence type="ECO:0000259" key="2">
    <source>
        <dbReference type="PROSITE" id="PS50943"/>
    </source>
</evidence>
<dbReference type="RefSeq" id="WP_086785805.1">
    <property type="nucleotide sequence ID" value="NZ_JAGIOO010000001.1"/>
</dbReference>
<dbReference type="SUPFAM" id="SSF47413">
    <property type="entry name" value="lambda repressor-like DNA-binding domains"/>
    <property type="match status" value="1"/>
</dbReference>
<dbReference type="Pfam" id="PF07883">
    <property type="entry name" value="Cupin_2"/>
    <property type="match status" value="1"/>
</dbReference>
<name>A0ABS5A6P6_9PSEU</name>